<dbReference type="SUPFAM" id="SSF141322">
    <property type="entry name" value="NfeD domain-like"/>
    <property type="match status" value="1"/>
</dbReference>
<dbReference type="Pfam" id="PF01957">
    <property type="entry name" value="NfeD"/>
    <property type="match status" value="1"/>
</dbReference>
<feature type="transmembrane region" description="Helical" evidence="5">
    <location>
        <begin position="52"/>
        <end position="69"/>
    </location>
</feature>
<dbReference type="PATRIC" id="fig|134605.3.peg.1250"/>
<dbReference type="AlphaFoldDB" id="A0A133NBG6"/>
<accession>A0A133NBG6</accession>
<dbReference type="STRING" id="134605.HMPREF3206_01264"/>
<dbReference type="GO" id="GO:0005886">
    <property type="term" value="C:plasma membrane"/>
    <property type="evidence" value="ECO:0007669"/>
    <property type="project" value="TreeGrafter"/>
</dbReference>
<dbReference type="InterPro" id="IPR052165">
    <property type="entry name" value="Membrane_assoc_protease"/>
</dbReference>
<evidence type="ECO:0000256" key="1">
    <source>
        <dbReference type="ARBA" id="ARBA00004141"/>
    </source>
</evidence>
<evidence type="ECO:0000256" key="2">
    <source>
        <dbReference type="ARBA" id="ARBA00022692"/>
    </source>
</evidence>
<dbReference type="PANTHER" id="PTHR33507">
    <property type="entry name" value="INNER MEMBRANE PROTEIN YBBJ"/>
    <property type="match status" value="1"/>
</dbReference>
<dbReference type="InterPro" id="IPR002810">
    <property type="entry name" value="NfeD-like_C"/>
</dbReference>
<gene>
    <name evidence="7" type="ORF">HMPREF3206_01264</name>
</gene>
<dbReference type="InterPro" id="IPR012340">
    <property type="entry name" value="NA-bd_OB-fold"/>
</dbReference>
<evidence type="ECO:0000256" key="4">
    <source>
        <dbReference type="ARBA" id="ARBA00023136"/>
    </source>
</evidence>
<keyword evidence="3 5" id="KW-1133">Transmembrane helix</keyword>
<protein>
    <submittedName>
        <fullName evidence="7">Nodulation efficiency protein D</fullName>
    </submittedName>
</protein>
<comment type="caution">
    <text evidence="7">The sequence shown here is derived from an EMBL/GenBank/DDBJ whole genome shotgun (WGS) entry which is preliminary data.</text>
</comment>
<dbReference type="PANTHER" id="PTHR33507:SF3">
    <property type="entry name" value="INNER MEMBRANE PROTEIN YBBJ"/>
    <property type="match status" value="1"/>
</dbReference>
<comment type="subcellular location">
    <subcellularLocation>
        <location evidence="1">Membrane</location>
        <topology evidence="1">Multi-pass membrane protein</topology>
    </subcellularLocation>
</comment>
<reference evidence="8" key="1">
    <citation type="submission" date="2016-01" db="EMBL/GenBank/DDBJ databases">
        <authorList>
            <person name="Mitreva M."/>
            <person name="Pepin K.H."/>
            <person name="Mihindukulasuriya K.A."/>
            <person name="Fulton R."/>
            <person name="Fronick C."/>
            <person name="O'Laughlin M."/>
            <person name="Miner T."/>
            <person name="Herter B."/>
            <person name="Rosa B.A."/>
            <person name="Cordes M."/>
            <person name="Tomlinson C."/>
            <person name="Wollam A."/>
            <person name="Palsikar V.B."/>
            <person name="Mardis E.R."/>
            <person name="Wilson R.K."/>
        </authorList>
    </citation>
    <scope>NUCLEOTIDE SEQUENCE [LARGE SCALE GENOMIC DNA]</scope>
    <source>
        <strain evidence="8">CMW8396</strain>
    </source>
</reference>
<keyword evidence="8" id="KW-1185">Reference proteome</keyword>
<feature type="transmembrane region" description="Helical" evidence="5">
    <location>
        <begin position="7"/>
        <end position="40"/>
    </location>
</feature>
<keyword evidence="2 5" id="KW-0812">Transmembrane</keyword>
<sequence>MGIVFWIILACIFAGLEIIIPALITIWFAFAALLLVMLSFFNFFILSPFMEWKFFIFVSVILLLLTRPFSKKYFQNQKEEFRGDWVGKELVIEKVIREGYYEAKFKGSIWTLLSEDSLEVGDIVKIVSYEGNRIIVKKKEA</sequence>
<evidence type="ECO:0000313" key="8">
    <source>
        <dbReference type="Proteomes" id="UP000070617"/>
    </source>
</evidence>
<dbReference type="RefSeq" id="WP_008801957.1">
    <property type="nucleotide sequence ID" value="NZ_KQ956554.1"/>
</dbReference>
<evidence type="ECO:0000256" key="5">
    <source>
        <dbReference type="SAM" id="Phobius"/>
    </source>
</evidence>
<keyword evidence="4 5" id="KW-0472">Membrane</keyword>
<organism evidence="7 8">
    <name type="scientific">Fusobacterium equinum</name>
    <dbReference type="NCBI Taxonomy" id="134605"/>
    <lineage>
        <taxon>Bacteria</taxon>
        <taxon>Fusobacteriati</taxon>
        <taxon>Fusobacteriota</taxon>
        <taxon>Fusobacteriia</taxon>
        <taxon>Fusobacteriales</taxon>
        <taxon>Fusobacteriaceae</taxon>
        <taxon>Fusobacterium</taxon>
    </lineage>
</organism>
<evidence type="ECO:0000256" key="3">
    <source>
        <dbReference type="ARBA" id="ARBA00022989"/>
    </source>
</evidence>
<dbReference type="Proteomes" id="UP000070617">
    <property type="component" value="Unassembled WGS sequence"/>
</dbReference>
<dbReference type="EMBL" id="LRPX01000063">
    <property type="protein sequence ID" value="KXA13637.1"/>
    <property type="molecule type" value="Genomic_DNA"/>
</dbReference>
<evidence type="ECO:0000259" key="6">
    <source>
        <dbReference type="Pfam" id="PF01957"/>
    </source>
</evidence>
<dbReference type="Gene3D" id="2.40.50.140">
    <property type="entry name" value="Nucleic acid-binding proteins"/>
    <property type="match status" value="1"/>
</dbReference>
<name>A0A133NBG6_9FUSO</name>
<evidence type="ECO:0000313" key="7">
    <source>
        <dbReference type="EMBL" id="KXA13637.1"/>
    </source>
</evidence>
<proteinExistence type="predicted"/>
<feature type="domain" description="NfeD-like C-terminal" evidence="6">
    <location>
        <begin position="86"/>
        <end position="138"/>
    </location>
</feature>